<keyword evidence="4 6" id="KW-0964">Secreted</keyword>
<comment type="caution">
    <text evidence="7">The sequence shown here is derived from an EMBL/GenBank/DDBJ whole genome shotgun (WGS) entry which is preliminary data.</text>
</comment>
<keyword evidence="3 6" id="KW-0134">Cell wall</keyword>
<evidence type="ECO:0000256" key="3">
    <source>
        <dbReference type="ARBA" id="ARBA00022512"/>
    </source>
</evidence>
<dbReference type="SMART" id="SM00075">
    <property type="entry name" value="HYDRO"/>
    <property type="match status" value="1"/>
</dbReference>
<gene>
    <name evidence="7" type="ORF">P691DRAFT_734938</name>
</gene>
<name>A0A9P6C1A8_9AGAR</name>
<feature type="chain" id="PRO_5040536126" description="Hydrophobin" evidence="6">
    <location>
        <begin position="21"/>
        <end position="105"/>
    </location>
</feature>
<evidence type="ECO:0000256" key="4">
    <source>
        <dbReference type="ARBA" id="ARBA00022525"/>
    </source>
</evidence>
<evidence type="ECO:0000313" key="7">
    <source>
        <dbReference type="EMBL" id="KAF9445450.1"/>
    </source>
</evidence>
<organism evidence="7 8">
    <name type="scientific">Macrolepiota fuliginosa MF-IS2</name>
    <dbReference type="NCBI Taxonomy" id="1400762"/>
    <lineage>
        <taxon>Eukaryota</taxon>
        <taxon>Fungi</taxon>
        <taxon>Dikarya</taxon>
        <taxon>Basidiomycota</taxon>
        <taxon>Agaricomycotina</taxon>
        <taxon>Agaricomycetes</taxon>
        <taxon>Agaricomycetidae</taxon>
        <taxon>Agaricales</taxon>
        <taxon>Agaricineae</taxon>
        <taxon>Agaricaceae</taxon>
        <taxon>Macrolepiota</taxon>
    </lineage>
</organism>
<comment type="similarity">
    <text evidence="2 6">Belongs to the fungal hydrophobin family.</text>
</comment>
<keyword evidence="5 6" id="KW-1015">Disulfide bond</keyword>
<dbReference type="CDD" id="cd23507">
    <property type="entry name" value="hydrophobin_I"/>
    <property type="match status" value="1"/>
</dbReference>
<reference evidence="7" key="1">
    <citation type="submission" date="2020-11" db="EMBL/GenBank/DDBJ databases">
        <authorList>
            <consortium name="DOE Joint Genome Institute"/>
            <person name="Ahrendt S."/>
            <person name="Riley R."/>
            <person name="Andreopoulos W."/>
            <person name="Labutti K."/>
            <person name="Pangilinan J."/>
            <person name="Ruiz-Duenas F.J."/>
            <person name="Barrasa J.M."/>
            <person name="Sanchez-Garcia M."/>
            <person name="Camarero S."/>
            <person name="Miyauchi S."/>
            <person name="Serrano A."/>
            <person name="Linde D."/>
            <person name="Babiker R."/>
            <person name="Drula E."/>
            <person name="Ayuso-Fernandez I."/>
            <person name="Pacheco R."/>
            <person name="Padilla G."/>
            <person name="Ferreira P."/>
            <person name="Barriuso J."/>
            <person name="Kellner H."/>
            <person name="Castanera R."/>
            <person name="Alfaro M."/>
            <person name="Ramirez L."/>
            <person name="Pisabarro A.G."/>
            <person name="Kuo A."/>
            <person name="Tritt A."/>
            <person name="Lipzen A."/>
            <person name="He G."/>
            <person name="Yan M."/>
            <person name="Ng V."/>
            <person name="Cullen D."/>
            <person name="Martin F."/>
            <person name="Rosso M.-N."/>
            <person name="Henrissat B."/>
            <person name="Hibbett D."/>
            <person name="Martinez A.T."/>
            <person name="Grigoriev I.V."/>
        </authorList>
    </citation>
    <scope>NUCLEOTIDE SEQUENCE</scope>
    <source>
        <strain evidence="7">MF-IS2</strain>
    </source>
</reference>
<dbReference type="AlphaFoldDB" id="A0A9P6C1A8"/>
<dbReference type="OrthoDB" id="4225815at2759"/>
<dbReference type="Pfam" id="PF01185">
    <property type="entry name" value="Hydrophobin"/>
    <property type="match status" value="1"/>
</dbReference>
<keyword evidence="8" id="KW-1185">Reference proteome</keyword>
<proteinExistence type="inferred from homology"/>
<evidence type="ECO:0000256" key="2">
    <source>
        <dbReference type="ARBA" id="ARBA00010446"/>
    </source>
</evidence>
<evidence type="ECO:0000256" key="1">
    <source>
        <dbReference type="ARBA" id="ARBA00004191"/>
    </source>
</evidence>
<protein>
    <recommendedName>
        <fullName evidence="6">Hydrophobin</fullName>
    </recommendedName>
</protein>
<evidence type="ECO:0000256" key="6">
    <source>
        <dbReference type="RuleBase" id="RU365009"/>
    </source>
</evidence>
<dbReference type="GO" id="GO:0005199">
    <property type="term" value="F:structural constituent of cell wall"/>
    <property type="evidence" value="ECO:0007669"/>
    <property type="project" value="InterPro"/>
</dbReference>
<dbReference type="Proteomes" id="UP000807342">
    <property type="component" value="Unassembled WGS sequence"/>
</dbReference>
<evidence type="ECO:0000256" key="5">
    <source>
        <dbReference type="ARBA" id="ARBA00023157"/>
    </source>
</evidence>
<dbReference type="InterPro" id="IPR001338">
    <property type="entry name" value="Class_I_Hydrophobin"/>
</dbReference>
<dbReference type="GO" id="GO:0009277">
    <property type="term" value="C:fungal-type cell wall"/>
    <property type="evidence" value="ECO:0007669"/>
    <property type="project" value="InterPro"/>
</dbReference>
<accession>A0A9P6C1A8</accession>
<keyword evidence="6" id="KW-0732">Signal</keyword>
<sequence>MHSMRLFLAVAFFSVVLVKGVPRVRSNCNVEGVTHCCQEVADSSDPHAAEILQAMGIPVPPKPMLVGKNCTGTQGQGGVASPVCCSGNSKNDAAFDCSPVNEHRG</sequence>
<evidence type="ECO:0000313" key="8">
    <source>
        <dbReference type="Proteomes" id="UP000807342"/>
    </source>
</evidence>
<dbReference type="EMBL" id="MU151300">
    <property type="protein sequence ID" value="KAF9445450.1"/>
    <property type="molecule type" value="Genomic_DNA"/>
</dbReference>
<feature type="signal peptide" evidence="6">
    <location>
        <begin position="1"/>
        <end position="20"/>
    </location>
</feature>
<comment type="subcellular location">
    <subcellularLocation>
        <location evidence="1 6">Secreted</location>
        <location evidence="1 6">Cell wall</location>
    </subcellularLocation>
</comment>